<reference evidence="1" key="1">
    <citation type="journal article" date="2015" name="Nature">
        <title>Complex archaea that bridge the gap between prokaryotes and eukaryotes.</title>
        <authorList>
            <person name="Spang A."/>
            <person name="Saw J.H."/>
            <person name="Jorgensen S.L."/>
            <person name="Zaremba-Niedzwiedzka K."/>
            <person name="Martijn J."/>
            <person name="Lind A.E."/>
            <person name="van Eijk R."/>
            <person name="Schleper C."/>
            <person name="Guy L."/>
            <person name="Ettema T.J."/>
        </authorList>
    </citation>
    <scope>NUCLEOTIDE SEQUENCE</scope>
</reference>
<evidence type="ECO:0008006" key="2">
    <source>
        <dbReference type="Google" id="ProtNLM"/>
    </source>
</evidence>
<organism evidence="1">
    <name type="scientific">marine sediment metagenome</name>
    <dbReference type="NCBI Taxonomy" id="412755"/>
    <lineage>
        <taxon>unclassified sequences</taxon>
        <taxon>metagenomes</taxon>
        <taxon>ecological metagenomes</taxon>
    </lineage>
</organism>
<gene>
    <name evidence="1" type="ORF">LCGC14_1808070</name>
</gene>
<dbReference type="AlphaFoldDB" id="A0A0F9HAM4"/>
<sequence>MGETNIGSIAVRIRARNEQLISGLKGANKAIAGFGSKFKADFGALALASAAAGAAVAAAAFKTIKAFGIQEQAIESLNQALKNQGAFTEEATQDLQDHAAALQKVTTFGDETIISLQAQLVSFGLTGEALKTVTKTTLDFASAKKIDLKVAADLVGKAFVGETGSLSRYGIIIDKNIPKTDKFAAVINDLNAKFGGQAEVDRQTTLGQLKAMSNAFGDLQETVGSFIAGPATKLAVWFTRIINKIIDSVAIIREASQSWKELGITIVSTVVQALADFTSAFLQALKTVLGLRPAL</sequence>
<comment type="caution">
    <text evidence="1">The sequence shown here is derived from an EMBL/GenBank/DDBJ whole genome shotgun (WGS) entry which is preliminary data.</text>
</comment>
<feature type="non-terminal residue" evidence="1">
    <location>
        <position position="295"/>
    </location>
</feature>
<evidence type="ECO:0000313" key="1">
    <source>
        <dbReference type="EMBL" id="KKM00077.1"/>
    </source>
</evidence>
<accession>A0A0F9HAM4</accession>
<dbReference type="EMBL" id="LAZR01017519">
    <property type="protein sequence ID" value="KKM00077.1"/>
    <property type="molecule type" value="Genomic_DNA"/>
</dbReference>
<name>A0A0F9HAM4_9ZZZZ</name>
<protein>
    <recommendedName>
        <fullName evidence="2">Bacteriophage tail tape measure N-terminal domain-containing protein</fullName>
    </recommendedName>
</protein>
<proteinExistence type="predicted"/>